<organism evidence="2 3">
    <name type="scientific">Streptomyces phage Werner</name>
    <dbReference type="NCBI Taxonomy" id="2801898"/>
    <lineage>
        <taxon>Viruses</taxon>
        <taxon>Duplodnaviria</taxon>
        <taxon>Heunggongvirae</taxon>
        <taxon>Uroviricota</taxon>
        <taxon>Caudoviricetes</taxon>
        <taxon>Arquatrovirinae</taxon>
        <taxon>Likavirus</taxon>
        <taxon>Likavirus werner</taxon>
    </lineage>
</organism>
<gene>
    <name evidence="2" type="primary">44</name>
    <name evidence="2" type="ORF">SEA_WERNER_44</name>
</gene>
<protein>
    <submittedName>
        <fullName evidence="2">Uncharacterized protein</fullName>
    </submittedName>
</protein>
<feature type="region of interest" description="Disordered" evidence="1">
    <location>
        <begin position="100"/>
        <end position="119"/>
    </location>
</feature>
<accession>A0A7U0GCV8</accession>
<evidence type="ECO:0000256" key="1">
    <source>
        <dbReference type="SAM" id="MobiDB-lite"/>
    </source>
</evidence>
<keyword evidence="3" id="KW-1185">Reference proteome</keyword>
<evidence type="ECO:0000313" key="3">
    <source>
        <dbReference type="Proteomes" id="UP000596308"/>
    </source>
</evidence>
<evidence type="ECO:0000313" key="2">
    <source>
        <dbReference type="EMBL" id="QQV92865.1"/>
    </source>
</evidence>
<dbReference type="RefSeq" id="YP_010056524.1">
    <property type="nucleotide sequence ID" value="NC_054679.1"/>
</dbReference>
<proteinExistence type="predicted"/>
<sequence length="119" mass="13495">MKIIEITNAYESAEAARADWSLIEDPDVTRAASLAARSFSQDYSGVVEYDDMQQELLILFATSESRRVRQLLELADNPVGILKTHGYRLLRSKFKASATNQRRHKSYEGEQAKFNPEVA</sequence>
<dbReference type="KEGG" id="vg:64472471"/>
<name>A0A7U0GCV8_9CAUD</name>
<dbReference type="GeneID" id="64472471"/>
<reference evidence="2 3" key="1">
    <citation type="submission" date="2021-01" db="EMBL/GenBank/DDBJ databases">
        <authorList>
            <person name="Cordes E.H."/>
            <person name="Shaffer C.D."/>
            <person name="Weston-Hafer K.A."/>
            <person name="Garlena R.A."/>
            <person name="Russell D.A."/>
            <person name="Pope W.H."/>
            <person name="Jacobs-Sera D."/>
            <person name="Hatfull G.F."/>
        </authorList>
    </citation>
    <scope>NUCLEOTIDE SEQUENCE [LARGE SCALE GENOMIC DNA]</scope>
</reference>
<dbReference type="EMBL" id="MW435856">
    <property type="protein sequence ID" value="QQV92865.1"/>
    <property type="molecule type" value="Genomic_DNA"/>
</dbReference>
<dbReference type="Proteomes" id="UP000596308">
    <property type="component" value="Segment"/>
</dbReference>